<dbReference type="AlphaFoldDB" id="A0A0S4JHC9"/>
<sequence>MHGHIFKTPLYNALLYCQIFSTAALTNIRPLWFGALPLEAGYVRRVSAMLFLAGKLEIMNEKKASVLLCMNKSLSNKLEIVLCLFFSIPTQKIKRIMTRNSCRCYGGAQNSAESSWGQD</sequence>
<organism evidence="1 2">
    <name type="scientific">Bodo saltans</name>
    <name type="common">Flagellated protozoan</name>
    <dbReference type="NCBI Taxonomy" id="75058"/>
    <lineage>
        <taxon>Eukaryota</taxon>
        <taxon>Discoba</taxon>
        <taxon>Euglenozoa</taxon>
        <taxon>Kinetoplastea</taxon>
        <taxon>Metakinetoplastina</taxon>
        <taxon>Eubodonida</taxon>
        <taxon>Bodonidae</taxon>
        <taxon>Bodo</taxon>
    </lineage>
</organism>
<dbReference type="VEuPathDB" id="TriTrypDB:BSAL_15300"/>
<accession>A0A0S4JHC9</accession>
<proteinExistence type="predicted"/>
<name>A0A0S4JHC9_BODSA</name>
<dbReference type="EMBL" id="CYKH01001639">
    <property type="protein sequence ID" value="CUG88414.1"/>
    <property type="molecule type" value="Genomic_DNA"/>
</dbReference>
<protein>
    <submittedName>
        <fullName evidence="1">Uncharacterized protein</fullName>
    </submittedName>
</protein>
<keyword evidence="2" id="KW-1185">Reference proteome</keyword>
<evidence type="ECO:0000313" key="1">
    <source>
        <dbReference type="EMBL" id="CUG88414.1"/>
    </source>
</evidence>
<gene>
    <name evidence="1" type="ORF">BSAL_15300</name>
</gene>
<evidence type="ECO:0000313" key="2">
    <source>
        <dbReference type="Proteomes" id="UP000051952"/>
    </source>
</evidence>
<reference evidence="2" key="1">
    <citation type="submission" date="2015-09" db="EMBL/GenBank/DDBJ databases">
        <authorList>
            <consortium name="Pathogen Informatics"/>
        </authorList>
    </citation>
    <scope>NUCLEOTIDE SEQUENCE [LARGE SCALE GENOMIC DNA]</scope>
    <source>
        <strain evidence="2">Lake Konstanz</strain>
    </source>
</reference>
<dbReference type="Proteomes" id="UP000051952">
    <property type="component" value="Unassembled WGS sequence"/>
</dbReference>